<dbReference type="InterPro" id="IPR029058">
    <property type="entry name" value="AB_hydrolase_fold"/>
</dbReference>
<evidence type="ECO:0000313" key="3">
    <source>
        <dbReference type="EMBL" id="KAK8099826.1"/>
    </source>
</evidence>
<dbReference type="PANTHER" id="PTHR43248">
    <property type="entry name" value="2-SUCCINYL-6-HYDROXY-2,4-CYCLOHEXADIENE-1-CARBOXYLATE SYNTHASE"/>
    <property type="match status" value="1"/>
</dbReference>
<organism evidence="3 4">
    <name type="scientific">Apiospora kogelbergensis</name>
    <dbReference type="NCBI Taxonomy" id="1337665"/>
    <lineage>
        <taxon>Eukaryota</taxon>
        <taxon>Fungi</taxon>
        <taxon>Dikarya</taxon>
        <taxon>Ascomycota</taxon>
        <taxon>Pezizomycotina</taxon>
        <taxon>Sordariomycetes</taxon>
        <taxon>Xylariomycetidae</taxon>
        <taxon>Amphisphaeriales</taxon>
        <taxon>Apiosporaceae</taxon>
        <taxon>Apiospora</taxon>
    </lineage>
</organism>
<sequence>METILPSRALVPALIGDNYNLVTYDPRGVSNSGLVLDCFAGNTEARAAFDRVHRTGVANVSSTSVQEQYYSSSIYGDYCNHAVENGSPYGYYVTTPANARDILTFVEAEAAAAGRSPSDAKLWAYGASYGTTVGVTFASMFPDRVERMVLDGVADADGYYDNSGRANVEQMDEAMGSFSTFCHAAGPEACAFWGPTPANITARLDGLIRQLEDSPVPISGLGSKALPTLVTVSDLKALFILAVYNPLTMFPDMASTLHQLESGNASAIAGKFAGLANTIDSRFAIQCADSSRTNKLVTLEDYKGFVDYAASKSKYLGDMWTIYIDTILCRSIRPQLPDSMVFPKPVVGLDKPMTYPILFTSNTIDPVTSSARKMSSQFPGSVVLFQEAVGAYFQGIVPPANITCAQEYFPFKGAPM</sequence>
<keyword evidence="2" id="KW-0378">Hydrolase</keyword>
<evidence type="ECO:0000313" key="4">
    <source>
        <dbReference type="Proteomes" id="UP001392437"/>
    </source>
</evidence>
<proteinExistence type="inferred from homology"/>
<evidence type="ECO:0008006" key="5">
    <source>
        <dbReference type="Google" id="ProtNLM"/>
    </source>
</evidence>
<accession>A0AAW0QBW7</accession>
<dbReference type="EMBL" id="JAQQWP010000009">
    <property type="protein sequence ID" value="KAK8099826.1"/>
    <property type="molecule type" value="Genomic_DNA"/>
</dbReference>
<keyword evidence="4" id="KW-1185">Reference proteome</keyword>
<protein>
    <recommendedName>
        <fullName evidence="5">Alpha/beta hydrolase fold</fullName>
    </recommendedName>
</protein>
<gene>
    <name evidence="3" type="ORF">PG999_010200</name>
</gene>
<evidence type="ECO:0000256" key="1">
    <source>
        <dbReference type="ARBA" id="ARBA00010088"/>
    </source>
</evidence>
<dbReference type="GO" id="GO:0016787">
    <property type="term" value="F:hydrolase activity"/>
    <property type="evidence" value="ECO:0007669"/>
    <property type="project" value="UniProtKB-KW"/>
</dbReference>
<comment type="similarity">
    <text evidence="1">Belongs to the peptidase S33 family.</text>
</comment>
<dbReference type="Gene3D" id="3.40.50.1820">
    <property type="entry name" value="alpha/beta hydrolase"/>
    <property type="match status" value="1"/>
</dbReference>
<comment type="caution">
    <text evidence="3">The sequence shown here is derived from an EMBL/GenBank/DDBJ whole genome shotgun (WGS) entry which is preliminary data.</text>
</comment>
<dbReference type="SUPFAM" id="SSF53474">
    <property type="entry name" value="alpha/beta-Hydrolases"/>
    <property type="match status" value="1"/>
</dbReference>
<dbReference type="InterPro" id="IPR051601">
    <property type="entry name" value="Serine_prot/Carboxylest_S33"/>
</dbReference>
<dbReference type="AlphaFoldDB" id="A0AAW0QBW7"/>
<dbReference type="PANTHER" id="PTHR43248:SF25">
    <property type="entry name" value="AB HYDROLASE-1 DOMAIN-CONTAINING PROTEIN-RELATED"/>
    <property type="match status" value="1"/>
</dbReference>
<dbReference type="Proteomes" id="UP001392437">
    <property type="component" value="Unassembled WGS sequence"/>
</dbReference>
<reference evidence="3 4" key="1">
    <citation type="submission" date="2023-01" db="EMBL/GenBank/DDBJ databases">
        <title>Analysis of 21 Apiospora genomes using comparative genomics revels a genus with tremendous synthesis potential of carbohydrate active enzymes and secondary metabolites.</title>
        <authorList>
            <person name="Sorensen T."/>
        </authorList>
    </citation>
    <scope>NUCLEOTIDE SEQUENCE [LARGE SCALE GENOMIC DNA]</scope>
    <source>
        <strain evidence="3 4">CBS 117206</strain>
    </source>
</reference>
<evidence type="ECO:0000256" key="2">
    <source>
        <dbReference type="ARBA" id="ARBA00022801"/>
    </source>
</evidence>
<name>A0AAW0QBW7_9PEZI</name>